<protein>
    <submittedName>
        <fullName evidence="1">Uncharacterized protein</fullName>
    </submittedName>
</protein>
<evidence type="ECO:0000313" key="1">
    <source>
        <dbReference type="EMBL" id="TWS20813.1"/>
    </source>
</evidence>
<accession>A0A5C5REF1</accession>
<dbReference type="Proteomes" id="UP000317291">
    <property type="component" value="Unassembled WGS sequence"/>
</dbReference>
<comment type="caution">
    <text evidence="1">The sequence shown here is derived from an EMBL/GenBank/DDBJ whole genome shotgun (WGS) entry which is preliminary data.</text>
</comment>
<organism evidence="1 2">
    <name type="scientific">Tsukamurella asaccharolytica</name>
    <dbReference type="NCBI Taxonomy" id="2592067"/>
    <lineage>
        <taxon>Bacteria</taxon>
        <taxon>Bacillati</taxon>
        <taxon>Actinomycetota</taxon>
        <taxon>Actinomycetes</taxon>
        <taxon>Mycobacteriales</taxon>
        <taxon>Tsukamurellaceae</taxon>
        <taxon>Tsukamurella</taxon>
    </lineage>
</organism>
<keyword evidence="2" id="KW-1185">Reference proteome</keyword>
<sequence length="106" mass="11414">MSAADLQPQDVVRTLDHIAGLFTSLDAVQADISALQDAERGLKEQIKAALGEEGTVGTIGGKVVVTYRPSAPASQLDGKALRADHPELFDKYLVEKRPSRPFKVLD</sequence>
<name>A0A5C5REF1_9ACTN</name>
<gene>
    <name evidence="1" type="ORF">FK529_05685</name>
</gene>
<dbReference type="AlphaFoldDB" id="A0A5C5REF1"/>
<dbReference type="RefSeq" id="WP_146560032.1">
    <property type="nucleotide sequence ID" value="NZ_VIGW01000002.1"/>
</dbReference>
<reference evidence="1 2" key="1">
    <citation type="submission" date="2019-06" db="EMBL/GenBank/DDBJ databases">
        <title>Tsukamurella conjunctivitidis sp. nov., Tsukamurella assacharolytica sp. nov. and Tsukamurella sputae sp. nov. isolated from patients with conjunctivitis, bacteraemia (lymphoma) and respiratory infection (sputum) in Hong Kong.</title>
        <authorList>
            <person name="Teng J.L.L."/>
            <person name="Lee H.H."/>
            <person name="Fong J.Y.H."/>
            <person name="Fok K.M.N."/>
            <person name="Lau S.K.P."/>
            <person name="Woo P.C.Y."/>
        </authorList>
    </citation>
    <scope>NUCLEOTIDE SEQUENCE [LARGE SCALE GENOMIC DNA]</scope>
    <source>
        <strain evidence="1 2">HKU71</strain>
    </source>
</reference>
<dbReference type="EMBL" id="VIGW01000002">
    <property type="protein sequence ID" value="TWS20813.1"/>
    <property type="molecule type" value="Genomic_DNA"/>
</dbReference>
<dbReference type="OrthoDB" id="46225at2"/>
<evidence type="ECO:0000313" key="2">
    <source>
        <dbReference type="Proteomes" id="UP000317291"/>
    </source>
</evidence>
<proteinExistence type="predicted"/>